<name>A0A5C5UM90_9CORY</name>
<organism evidence="2 3">
    <name type="scientific">Corynebacterium canis</name>
    <dbReference type="NCBI Taxonomy" id="679663"/>
    <lineage>
        <taxon>Bacteria</taxon>
        <taxon>Bacillati</taxon>
        <taxon>Actinomycetota</taxon>
        <taxon>Actinomycetes</taxon>
        <taxon>Mycobacteriales</taxon>
        <taxon>Corynebacteriaceae</taxon>
        <taxon>Corynebacterium</taxon>
    </lineage>
</organism>
<keyword evidence="1" id="KW-0812">Transmembrane</keyword>
<keyword evidence="3" id="KW-1185">Reference proteome</keyword>
<comment type="caution">
    <text evidence="2">The sequence shown here is derived from an EMBL/GenBank/DDBJ whole genome shotgun (WGS) entry which is preliminary data.</text>
</comment>
<evidence type="ECO:0000256" key="1">
    <source>
        <dbReference type="SAM" id="Phobius"/>
    </source>
</evidence>
<accession>A0A5C5UM90</accession>
<dbReference type="OrthoDB" id="4427502at2"/>
<feature type="transmembrane region" description="Helical" evidence="1">
    <location>
        <begin position="46"/>
        <end position="63"/>
    </location>
</feature>
<reference evidence="2 3" key="1">
    <citation type="submission" date="2019-08" db="EMBL/GenBank/DDBJ databases">
        <authorList>
            <person name="Lei W."/>
        </authorList>
    </citation>
    <scope>NUCLEOTIDE SEQUENCE [LARGE SCALE GENOMIC DNA]</scope>
    <source>
        <strain evidence="2 3">CCUG 58627</strain>
    </source>
</reference>
<proteinExistence type="predicted"/>
<dbReference type="AlphaFoldDB" id="A0A5C5UM90"/>
<sequence>MRDDNDPTRETRRRLQRDTLTGFLSFFAVVSVIQAILNLFAPEPAVWPAALALVLVVLTVVSWRSSRK</sequence>
<dbReference type="RefSeq" id="WP_146323866.1">
    <property type="nucleotide sequence ID" value="NZ_BAABLR010000005.1"/>
</dbReference>
<dbReference type="Proteomes" id="UP000320791">
    <property type="component" value="Unassembled WGS sequence"/>
</dbReference>
<feature type="transmembrane region" description="Helical" evidence="1">
    <location>
        <begin position="20"/>
        <end position="40"/>
    </location>
</feature>
<evidence type="ECO:0000313" key="2">
    <source>
        <dbReference type="EMBL" id="TWT26802.1"/>
    </source>
</evidence>
<keyword evidence="1" id="KW-0472">Membrane</keyword>
<keyword evidence="1" id="KW-1133">Transmembrane helix</keyword>
<evidence type="ECO:0000313" key="3">
    <source>
        <dbReference type="Proteomes" id="UP000320791"/>
    </source>
</evidence>
<gene>
    <name evidence="2" type="ORF">FRX94_04165</name>
</gene>
<dbReference type="EMBL" id="VOHM01000006">
    <property type="protein sequence ID" value="TWT26802.1"/>
    <property type="molecule type" value="Genomic_DNA"/>
</dbReference>
<protein>
    <submittedName>
        <fullName evidence="2">Uncharacterized protein</fullName>
    </submittedName>
</protein>